<dbReference type="InterPro" id="IPR036156">
    <property type="entry name" value="Beta-gal/glucu_dom_sf"/>
</dbReference>
<dbReference type="InterPro" id="IPR023230">
    <property type="entry name" value="Glyco_hydro_2_CS"/>
</dbReference>
<dbReference type="InterPro" id="IPR040605">
    <property type="entry name" value="Glyco_hydro2_dom5"/>
</dbReference>
<evidence type="ECO:0000256" key="4">
    <source>
        <dbReference type="RuleBase" id="RU361154"/>
    </source>
</evidence>
<evidence type="ECO:0000313" key="9">
    <source>
        <dbReference type="EMBL" id="MST69249.1"/>
    </source>
</evidence>
<dbReference type="Pfam" id="PF02837">
    <property type="entry name" value="Glyco_hydro_2_N"/>
    <property type="match status" value="1"/>
</dbReference>
<dbReference type="InterPro" id="IPR006102">
    <property type="entry name" value="Ig-like_GH2"/>
</dbReference>
<protein>
    <submittedName>
        <fullName evidence="9">Glycoside hydrolase family 2 protein</fullName>
    </submittedName>
</protein>
<gene>
    <name evidence="9" type="ORF">FYJ66_06565</name>
</gene>
<dbReference type="RefSeq" id="WP_154572722.1">
    <property type="nucleotide sequence ID" value="NZ_VUNB01000005.1"/>
</dbReference>
<dbReference type="InterPro" id="IPR013783">
    <property type="entry name" value="Ig-like_fold"/>
</dbReference>
<dbReference type="Gene3D" id="2.60.40.10">
    <property type="entry name" value="Immunoglobulins"/>
    <property type="match status" value="2"/>
</dbReference>
<dbReference type="InterPro" id="IPR006104">
    <property type="entry name" value="Glyco_hydro_2_N"/>
</dbReference>
<organism evidence="9">
    <name type="scientific">Baileyella intestinalis</name>
    <dbReference type="NCBI Taxonomy" id="2606709"/>
    <lineage>
        <taxon>Bacteria</taxon>
        <taxon>Bacillati</taxon>
        <taxon>Bacillota</taxon>
        <taxon>Clostridia</taxon>
        <taxon>Peptostreptococcales</taxon>
        <taxon>Anaerovoracaceae</taxon>
        <taxon>Baileyella</taxon>
    </lineage>
</organism>
<dbReference type="InterPro" id="IPR051913">
    <property type="entry name" value="GH2_Domain-Containing"/>
</dbReference>
<feature type="domain" description="Glycoside hydrolase family 2 immunoglobulin-like beta-sandwich" evidence="5">
    <location>
        <begin position="243"/>
        <end position="279"/>
    </location>
</feature>
<keyword evidence="2 4" id="KW-0378">Hydrolase</keyword>
<feature type="domain" description="Glycosyl hydrolases family 2 sugar binding" evidence="7">
    <location>
        <begin position="44"/>
        <end position="153"/>
    </location>
</feature>
<evidence type="ECO:0000256" key="2">
    <source>
        <dbReference type="ARBA" id="ARBA00022801"/>
    </source>
</evidence>
<evidence type="ECO:0000259" key="6">
    <source>
        <dbReference type="Pfam" id="PF02836"/>
    </source>
</evidence>
<proteinExistence type="inferred from homology"/>
<dbReference type="InterPro" id="IPR006103">
    <property type="entry name" value="Glyco_hydro_2_cat"/>
</dbReference>
<dbReference type="GO" id="GO:0005975">
    <property type="term" value="P:carbohydrate metabolic process"/>
    <property type="evidence" value="ECO:0007669"/>
    <property type="project" value="InterPro"/>
</dbReference>
<dbReference type="Pfam" id="PF00703">
    <property type="entry name" value="Glyco_hydro_2"/>
    <property type="match status" value="1"/>
</dbReference>
<accession>A0A6A8MAL1</accession>
<dbReference type="GO" id="GO:0004553">
    <property type="term" value="F:hydrolase activity, hydrolyzing O-glycosyl compounds"/>
    <property type="evidence" value="ECO:0007669"/>
    <property type="project" value="InterPro"/>
</dbReference>
<dbReference type="PANTHER" id="PTHR42732">
    <property type="entry name" value="BETA-GALACTOSIDASE"/>
    <property type="match status" value="1"/>
</dbReference>
<dbReference type="AlphaFoldDB" id="A0A6A8MAL1"/>
<dbReference type="SUPFAM" id="SSF49303">
    <property type="entry name" value="beta-Galactosidase/glucuronidase domain"/>
    <property type="match status" value="1"/>
</dbReference>
<dbReference type="InterPro" id="IPR017853">
    <property type="entry name" value="GH"/>
</dbReference>
<feature type="domain" description="Glycoside hydrolase family 2" evidence="8">
    <location>
        <begin position="722"/>
        <end position="809"/>
    </location>
</feature>
<dbReference type="PRINTS" id="PR00132">
    <property type="entry name" value="GLHYDRLASE2"/>
</dbReference>
<evidence type="ECO:0000256" key="1">
    <source>
        <dbReference type="ARBA" id="ARBA00007401"/>
    </source>
</evidence>
<dbReference type="SUPFAM" id="SSF51445">
    <property type="entry name" value="(Trans)glycosidases"/>
    <property type="match status" value="1"/>
</dbReference>
<dbReference type="PROSITE" id="PS00719">
    <property type="entry name" value="GLYCOSYL_HYDROL_F2_1"/>
    <property type="match status" value="1"/>
</dbReference>
<keyword evidence="3 4" id="KW-0326">Glycosidase</keyword>
<sequence>MNSRIYLNNSWKFTPEWTGETADPAFDESTMENIRIPHTVKELPLHYCDEQSYQMVSGYRRHLFAPEEWKGKAILLTFEGAAHDATVFLNGREAASHHCGYTAFTADISSLLNYGEDNIITVRLDSRETLNVPPFGFVIDYMTYGGIYRNVYLEIRSFSYIEDVFVNTDPGSIYEKNNSNGEGMGKSFFSDDAFLTSLVTINNFRPGMMIRQSFRSKTQEQFRLLREMEVIEDSFESEGFAGSVRLWDVDDPALYQLKTELIDSTGTSVDEVITTFGFRIAEFRKDGFWLNGRKLRIRGLNRHQAYPYVGYAMPDTVQREDADILKRELGVNAVRTSHYPQAQSFIDRCDELGLLVFTEFPGWQHIGDESWKNQALTNLTEMICQYRNHPSIILWGVRINESIDDEEFYSRTNQLAHHLDPSRQTGGVRCYKKGIFQEDVFTYNDFSHNGLTAGCENKSKVTPDIDKPYLITEYNGHMFPTKAYDDEEHRLEHALRHARVLNSVAGKNDISGSFGWVMNDYNTHKDFGSGDRVCYHGVMDIFRNPKMAAYVYAIQQDDRPVLEISSSMDIGEHPGSCRGDVYVFTNSDKVRMYRNDKFIREFDPSSTPFANLHHGPFIIDDYIGDNLRENEDFTDSQAHQITRILNLVARKGLYGLPKKVYLSVGKLFIQYRMKPQDLVDLYNRYIGDWGSASGNYRFDAIKDGKVVKSVTKAPMNQVKLSLESSRTALIEGNSYDVASIRIRATDERGNVLPYFNDPLVLHVEGALELMGPDIISLAGGMGGTYVKTTGSEGTGKLTVSSTNGASAELEFTVRTGGDQ</sequence>
<dbReference type="Pfam" id="PF18565">
    <property type="entry name" value="Glyco_hydro2_C5"/>
    <property type="match status" value="1"/>
</dbReference>
<evidence type="ECO:0000256" key="3">
    <source>
        <dbReference type="ARBA" id="ARBA00023295"/>
    </source>
</evidence>
<dbReference type="SUPFAM" id="SSF49785">
    <property type="entry name" value="Galactose-binding domain-like"/>
    <property type="match status" value="1"/>
</dbReference>
<dbReference type="Gene3D" id="3.20.20.80">
    <property type="entry name" value="Glycosidases"/>
    <property type="match status" value="1"/>
</dbReference>
<comment type="caution">
    <text evidence="9">The sequence shown here is derived from an EMBL/GenBank/DDBJ whole genome shotgun (WGS) entry which is preliminary data.</text>
</comment>
<name>A0A6A8MAL1_9FIRM</name>
<dbReference type="InterPro" id="IPR006101">
    <property type="entry name" value="Glyco_hydro_2"/>
</dbReference>
<evidence type="ECO:0000259" key="5">
    <source>
        <dbReference type="Pfam" id="PF00703"/>
    </source>
</evidence>
<dbReference type="PANTHER" id="PTHR42732:SF1">
    <property type="entry name" value="BETA-MANNOSIDASE"/>
    <property type="match status" value="1"/>
</dbReference>
<feature type="domain" description="Glycoside hydrolase family 2 catalytic" evidence="6">
    <location>
        <begin position="283"/>
        <end position="552"/>
    </location>
</feature>
<dbReference type="EMBL" id="VUNB01000005">
    <property type="protein sequence ID" value="MST69249.1"/>
    <property type="molecule type" value="Genomic_DNA"/>
</dbReference>
<dbReference type="Gene3D" id="2.60.120.260">
    <property type="entry name" value="Galactose-binding domain-like"/>
    <property type="match status" value="1"/>
</dbReference>
<evidence type="ECO:0000259" key="8">
    <source>
        <dbReference type="Pfam" id="PF18565"/>
    </source>
</evidence>
<reference evidence="9" key="1">
    <citation type="submission" date="2019-09" db="EMBL/GenBank/DDBJ databases">
        <title>In-depth cultivation of the pig gut microbiome towards novel bacterial diversity and tailored functional studies.</title>
        <authorList>
            <person name="Wylensek D."/>
            <person name="Hitch T.C.A."/>
            <person name="Clavel T."/>
        </authorList>
    </citation>
    <scope>NUCLEOTIDE SEQUENCE</scope>
    <source>
        <strain evidence="9">RF-744-FAT-WT-3</strain>
    </source>
</reference>
<dbReference type="InterPro" id="IPR008979">
    <property type="entry name" value="Galactose-bd-like_sf"/>
</dbReference>
<dbReference type="Pfam" id="PF02836">
    <property type="entry name" value="Glyco_hydro_2_C"/>
    <property type="match status" value="1"/>
</dbReference>
<comment type="similarity">
    <text evidence="1 4">Belongs to the glycosyl hydrolase 2 family.</text>
</comment>
<evidence type="ECO:0000259" key="7">
    <source>
        <dbReference type="Pfam" id="PF02837"/>
    </source>
</evidence>